<dbReference type="AlphaFoldDB" id="A0A4R8TFF7"/>
<accession>A0A4R8TFF7</accession>
<protein>
    <recommendedName>
        <fullName evidence="4">Carcinoembryonic antigen-related cell adhesion molecule 1</fullName>
    </recommendedName>
</protein>
<keyword evidence="3" id="KW-1185">Reference proteome</keyword>
<evidence type="ECO:0008006" key="4">
    <source>
        <dbReference type="Google" id="ProtNLM"/>
    </source>
</evidence>
<gene>
    <name evidence="2" type="ORF">C8034_v001819</name>
</gene>
<feature type="transmembrane region" description="Helical" evidence="1">
    <location>
        <begin position="221"/>
        <end position="242"/>
    </location>
</feature>
<keyword evidence="1" id="KW-0472">Membrane</keyword>
<proteinExistence type="predicted"/>
<name>A0A4R8TFF7_9PEZI</name>
<sequence length="302" mass="31734">MSTTFDIDALPTLASEWTAPTSCFASTLYYRVLLGGGYFSNLYGTPTPVLDGNIPTGDCFPPSFTISVPYRTDGVCPTGYTRACATAGPDQSGKPVSTVTCCPSVTGNAFSFMCREHEYGCHATGTVGAVWTGVITDIGISNPTEEPVTRTPFTNEGVEAWGIKFISVASTTAAATTALTSSDSVPVVTTTTAFTTVTTPTSSVQKDNGHLPAGLSTGATAGIAVGAAAVIGLLALGAFLVYRHKRKRRDIDVSYTGTNGAEKTPPSNNYIDRYAYPEGVNDGRMHEAPMRQGHRDAWELQG</sequence>
<evidence type="ECO:0000256" key="1">
    <source>
        <dbReference type="SAM" id="Phobius"/>
    </source>
</evidence>
<reference evidence="2 3" key="1">
    <citation type="submission" date="2018-11" db="EMBL/GenBank/DDBJ databases">
        <title>Genome sequence and assembly of Colletotrichum sidae.</title>
        <authorList>
            <person name="Gan P."/>
            <person name="Shirasu K."/>
        </authorList>
    </citation>
    <scope>NUCLEOTIDE SEQUENCE [LARGE SCALE GENOMIC DNA]</scope>
    <source>
        <strain evidence="2 3">CBS 518.97</strain>
    </source>
</reference>
<keyword evidence="1" id="KW-0812">Transmembrane</keyword>
<organism evidence="2 3">
    <name type="scientific">Colletotrichum sidae</name>
    <dbReference type="NCBI Taxonomy" id="1347389"/>
    <lineage>
        <taxon>Eukaryota</taxon>
        <taxon>Fungi</taxon>
        <taxon>Dikarya</taxon>
        <taxon>Ascomycota</taxon>
        <taxon>Pezizomycotina</taxon>
        <taxon>Sordariomycetes</taxon>
        <taxon>Hypocreomycetidae</taxon>
        <taxon>Glomerellales</taxon>
        <taxon>Glomerellaceae</taxon>
        <taxon>Colletotrichum</taxon>
        <taxon>Colletotrichum orbiculare species complex</taxon>
    </lineage>
</organism>
<comment type="caution">
    <text evidence="2">The sequence shown here is derived from an EMBL/GenBank/DDBJ whole genome shotgun (WGS) entry which is preliminary data.</text>
</comment>
<dbReference type="EMBL" id="QAPF01000119">
    <property type="protein sequence ID" value="TEA16034.1"/>
    <property type="molecule type" value="Genomic_DNA"/>
</dbReference>
<evidence type="ECO:0000313" key="3">
    <source>
        <dbReference type="Proteomes" id="UP000295604"/>
    </source>
</evidence>
<keyword evidence="1" id="KW-1133">Transmembrane helix</keyword>
<dbReference type="Proteomes" id="UP000295604">
    <property type="component" value="Unassembled WGS sequence"/>
</dbReference>
<evidence type="ECO:0000313" key="2">
    <source>
        <dbReference type="EMBL" id="TEA16034.1"/>
    </source>
</evidence>